<evidence type="ECO:0000256" key="4">
    <source>
        <dbReference type="ARBA" id="ARBA00022597"/>
    </source>
</evidence>
<dbReference type="PANTHER" id="PTHR43184">
    <property type="entry name" value="MAJOR FACILITATOR SUPERFAMILY TRANSPORTER 16, ISOFORM B"/>
    <property type="match status" value="1"/>
</dbReference>
<dbReference type="PIRSF" id="PIRSF002808">
    <property type="entry name" value="Hexose_phosphate_transp"/>
    <property type="match status" value="1"/>
</dbReference>
<feature type="transmembrane region" description="Helical" evidence="10">
    <location>
        <begin position="258"/>
        <end position="279"/>
    </location>
</feature>
<feature type="transmembrane region" description="Helical" evidence="10">
    <location>
        <begin position="130"/>
        <end position="155"/>
    </location>
</feature>
<dbReference type="Pfam" id="PF07690">
    <property type="entry name" value="MFS_1"/>
    <property type="match status" value="1"/>
</dbReference>
<evidence type="ECO:0000313" key="13">
    <source>
        <dbReference type="Proteomes" id="UP000759131"/>
    </source>
</evidence>
<dbReference type="OrthoDB" id="3639251at2759"/>
<dbReference type="PANTHER" id="PTHR43184:SF12">
    <property type="entry name" value="SUGAR PHOSPHATE EXCHANGER 3"/>
    <property type="match status" value="1"/>
</dbReference>
<keyword evidence="7 10" id="KW-0472">Membrane</keyword>
<feature type="non-terminal residue" evidence="12">
    <location>
        <position position="1"/>
    </location>
</feature>
<dbReference type="InterPro" id="IPR036259">
    <property type="entry name" value="MFS_trans_sf"/>
</dbReference>
<dbReference type="PROSITE" id="PS50850">
    <property type="entry name" value="MFS"/>
    <property type="match status" value="1"/>
</dbReference>
<dbReference type="SUPFAM" id="SSF103473">
    <property type="entry name" value="MFS general substrate transporter"/>
    <property type="match status" value="1"/>
</dbReference>
<name>A0A7R9Q615_9ACAR</name>
<feature type="transmembrane region" description="Helical" evidence="10">
    <location>
        <begin position="167"/>
        <end position="191"/>
    </location>
</feature>
<organism evidence="12">
    <name type="scientific">Medioppia subpectinata</name>
    <dbReference type="NCBI Taxonomy" id="1979941"/>
    <lineage>
        <taxon>Eukaryota</taxon>
        <taxon>Metazoa</taxon>
        <taxon>Ecdysozoa</taxon>
        <taxon>Arthropoda</taxon>
        <taxon>Chelicerata</taxon>
        <taxon>Arachnida</taxon>
        <taxon>Acari</taxon>
        <taxon>Acariformes</taxon>
        <taxon>Sarcoptiformes</taxon>
        <taxon>Oribatida</taxon>
        <taxon>Brachypylina</taxon>
        <taxon>Oppioidea</taxon>
        <taxon>Oppiidae</taxon>
        <taxon>Medioppia</taxon>
    </lineage>
</organism>
<evidence type="ECO:0000256" key="8">
    <source>
        <dbReference type="ARBA" id="ARBA00041091"/>
    </source>
</evidence>
<feature type="transmembrane region" description="Helical" evidence="10">
    <location>
        <begin position="338"/>
        <end position="365"/>
    </location>
</feature>
<protein>
    <recommendedName>
        <fullName evidence="8">Sugar phosphate exchanger 3</fullName>
    </recommendedName>
    <alternativeName>
        <fullName evidence="9">Solute carrier family 37 member 3</fullName>
    </alternativeName>
</protein>
<dbReference type="InterPro" id="IPR000849">
    <property type="entry name" value="Sugar_P_transporter"/>
</dbReference>
<dbReference type="EMBL" id="OC868186">
    <property type="protein sequence ID" value="CAD7633916.1"/>
    <property type="molecule type" value="Genomic_DNA"/>
</dbReference>
<feature type="transmembrane region" description="Helical" evidence="10">
    <location>
        <begin position="385"/>
        <end position="408"/>
    </location>
</feature>
<evidence type="ECO:0000256" key="2">
    <source>
        <dbReference type="ARBA" id="ARBA00009598"/>
    </source>
</evidence>
<dbReference type="GO" id="GO:0022857">
    <property type="term" value="F:transmembrane transporter activity"/>
    <property type="evidence" value="ECO:0007669"/>
    <property type="project" value="InterPro"/>
</dbReference>
<dbReference type="GO" id="GO:0016020">
    <property type="term" value="C:membrane"/>
    <property type="evidence" value="ECO:0007669"/>
    <property type="project" value="UniProtKB-SubCell"/>
</dbReference>
<comment type="similarity">
    <text evidence="2">Belongs to the major facilitator superfamily. Organophosphate:Pi antiporter (OPA) (TC 2.A.1.4) family.</text>
</comment>
<evidence type="ECO:0000256" key="3">
    <source>
        <dbReference type="ARBA" id="ARBA00022448"/>
    </source>
</evidence>
<evidence type="ECO:0000256" key="1">
    <source>
        <dbReference type="ARBA" id="ARBA00004141"/>
    </source>
</evidence>
<keyword evidence="4" id="KW-0762">Sugar transport</keyword>
<dbReference type="InterPro" id="IPR011701">
    <property type="entry name" value="MFS"/>
</dbReference>
<accession>A0A7R9Q615</accession>
<proteinExistence type="inferred from homology"/>
<evidence type="ECO:0000313" key="12">
    <source>
        <dbReference type="EMBL" id="CAD7633916.1"/>
    </source>
</evidence>
<feature type="transmembrane region" description="Helical" evidence="10">
    <location>
        <begin position="104"/>
        <end position="124"/>
    </location>
</feature>
<gene>
    <name evidence="12" type="ORF">OSB1V03_LOCUS14312</name>
</gene>
<reference evidence="12" key="1">
    <citation type="submission" date="2020-11" db="EMBL/GenBank/DDBJ databases">
        <authorList>
            <person name="Tran Van P."/>
        </authorList>
    </citation>
    <scope>NUCLEOTIDE SEQUENCE</scope>
</reference>
<dbReference type="InterPro" id="IPR020846">
    <property type="entry name" value="MFS_dom"/>
</dbReference>
<dbReference type="EMBL" id="CAJPIZ010013611">
    <property type="protein sequence ID" value="CAG2114346.1"/>
    <property type="molecule type" value="Genomic_DNA"/>
</dbReference>
<keyword evidence="5 10" id="KW-0812">Transmembrane</keyword>
<evidence type="ECO:0000256" key="9">
    <source>
        <dbReference type="ARBA" id="ARBA00042039"/>
    </source>
</evidence>
<feature type="domain" description="Major facilitator superfamily (MFS) profile" evidence="11">
    <location>
        <begin position="16"/>
        <end position="463"/>
    </location>
</feature>
<keyword evidence="13" id="KW-1185">Reference proteome</keyword>
<dbReference type="Proteomes" id="UP000759131">
    <property type="component" value="Unassembled WGS sequence"/>
</dbReference>
<dbReference type="AlphaFoldDB" id="A0A7R9Q615"/>
<feature type="transmembrane region" description="Helical" evidence="10">
    <location>
        <begin position="299"/>
        <end position="317"/>
    </location>
</feature>
<comment type="subcellular location">
    <subcellularLocation>
        <location evidence="1">Membrane</location>
        <topology evidence="1">Multi-pass membrane protein</topology>
    </subcellularLocation>
</comment>
<evidence type="ECO:0000256" key="6">
    <source>
        <dbReference type="ARBA" id="ARBA00022989"/>
    </source>
</evidence>
<feature type="transmembrane region" description="Helical" evidence="10">
    <location>
        <begin position="197"/>
        <end position="218"/>
    </location>
</feature>
<feature type="transmembrane region" description="Helical" evidence="10">
    <location>
        <begin position="9"/>
        <end position="27"/>
    </location>
</feature>
<evidence type="ECO:0000256" key="10">
    <source>
        <dbReference type="SAM" id="Phobius"/>
    </source>
</evidence>
<dbReference type="Gene3D" id="1.20.1250.20">
    <property type="entry name" value="MFS general substrate transporter like domains"/>
    <property type="match status" value="2"/>
</dbReference>
<sequence>MKLNKLKCYQMLVLVMTFMVYCAAHLARKPISIVKSQLHSKNCTESSVKRLDVSNLDPNWCDWSPFDTKNADQLLGWLDTSFLASYAVFMFVSGYVAERSNLRWFLAISLALCGVLSILAGLPFSLQIHAYYYFIIVQVITGIVQTSAWPAVVTAVGNWFGDSKKGLLFGIWGFHTTLGNILGALIAGAFVEYNWGLSFIVPGIIAIAVAVVCFLFLIPCPQDVGLSADANDSHNIESNNTNGEEIVKIDDNMDNTAISFFGALLLPGVIEYSVCLFFSKLVTYTFMYWLPLYINNSSLFYHSSIIYLITNLCYLLAVKVSPSQSAYLSISFDIGGTVGAILAGYMADITNASAITCIVFIILTIPSVSTSNASLNTDNNYLLLFYYYWGSVSMVSNECLQFIAGLFVNGPYNLITTAVSADLAINIKSKSALATVSAIIDGTGSIGAAVGPAIAGYVEGFGW</sequence>
<evidence type="ECO:0000256" key="7">
    <source>
        <dbReference type="ARBA" id="ARBA00023136"/>
    </source>
</evidence>
<keyword evidence="3" id="KW-0813">Transport</keyword>
<evidence type="ECO:0000256" key="5">
    <source>
        <dbReference type="ARBA" id="ARBA00022692"/>
    </source>
</evidence>
<keyword evidence="6 10" id="KW-1133">Transmembrane helix</keyword>
<feature type="transmembrane region" description="Helical" evidence="10">
    <location>
        <begin position="74"/>
        <end position="97"/>
    </location>
</feature>
<evidence type="ECO:0000259" key="11">
    <source>
        <dbReference type="PROSITE" id="PS50850"/>
    </source>
</evidence>